<evidence type="ECO:0000256" key="2">
    <source>
        <dbReference type="ARBA" id="ARBA00012513"/>
    </source>
</evidence>
<evidence type="ECO:0000256" key="3">
    <source>
        <dbReference type="ARBA" id="ARBA00022741"/>
    </source>
</evidence>
<evidence type="ECO:0000256" key="1">
    <source>
        <dbReference type="ARBA" id="ARBA00008874"/>
    </source>
</evidence>
<dbReference type="SUPFAM" id="SSF56112">
    <property type="entry name" value="Protein kinase-like (PK-like)"/>
    <property type="match status" value="1"/>
</dbReference>
<dbReference type="InterPro" id="IPR051931">
    <property type="entry name" value="PAK3-like"/>
</dbReference>
<keyword evidence="4" id="KW-0067">ATP-binding</keyword>
<evidence type="ECO:0000313" key="7">
    <source>
        <dbReference type="Proteomes" id="UP000573818"/>
    </source>
</evidence>
<dbReference type="PROSITE" id="PS50011">
    <property type="entry name" value="PROTEIN_KINASE_DOM"/>
    <property type="match status" value="1"/>
</dbReference>
<feature type="non-terminal residue" evidence="6">
    <location>
        <position position="1"/>
    </location>
</feature>
<dbReference type="GO" id="GO:0004674">
    <property type="term" value="F:protein serine/threonine kinase activity"/>
    <property type="evidence" value="ECO:0007669"/>
    <property type="project" value="UniProtKB-EC"/>
</dbReference>
<sequence length="82" mass="9509">VTIKKISLLQESGDEVCLNEIQVMRDMKKANLVNYVDRRVVLLYLVEEEVWLVMEYMDGGSLYDVIREIRMAEGEIAAVSRE</sequence>
<dbReference type="InterPro" id="IPR011009">
    <property type="entry name" value="Kinase-like_dom_sf"/>
</dbReference>
<protein>
    <recommendedName>
        <fullName evidence="2">non-specific serine/threonine protein kinase</fullName>
        <ecNumber evidence="2">2.7.11.1</ecNumber>
    </recommendedName>
</protein>
<name>A0A7K7ECJ9_9SYLV</name>
<evidence type="ECO:0000313" key="6">
    <source>
        <dbReference type="EMBL" id="NWY42557.1"/>
    </source>
</evidence>
<keyword evidence="6" id="KW-0418">Kinase</keyword>
<dbReference type="EC" id="2.7.11.1" evidence="2"/>
<proteinExistence type="inferred from homology"/>
<dbReference type="EMBL" id="VZSL01000054">
    <property type="protein sequence ID" value="NWY42557.1"/>
    <property type="molecule type" value="Genomic_DNA"/>
</dbReference>
<keyword evidence="6" id="KW-0808">Transferase</keyword>
<keyword evidence="7" id="KW-1185">Reference proteome</keyword>
<keyword evidence="3" id="KW-0547">Nucleotide-binding</keyword>
<dbReference type="Proteomes" id="UP000573818">
    <property type="component" value="Unassembled WGS sequence"/>
</dbReference>
<gene>
    <name evidence="6" type="primary">Pak1_1</name>
    <name evidence="6" type="ORF">SYLATR_R04866</name>
</gene>
<dbReference type="PANTHER" id="PTHR45832">
    <property type="entry name" value="SERINE/THREONINE-PROTEIN KINASE SAMKA-RELATED-RELATED"/>
    <property type="match status" value="1"/>
</dbReference>
<comment type="similarity">
    <text evidence="1">Belongs to the protein kinase superfamily. STE Ser/Thr protein kinase family. STE20 subfamily.</text>
</comment>
<dbReference type="AlphaFoldDB" id="A0A7K7ECJ9"/>
<comment type="caution">
    <text evidence="6">The sequence shown here is derived from an EMBL/GenBank/DDBJ whole genome shotgun (WGS) entry which is preliminary data.</text>
</comment>
<accession>A0A7K7ECJ9</accession>
<dbReference type="InterPro" id="IPR000719">
    <property type="entry name" value="Prot_kinase_dom"/>
</dbReference>
<reference evidence="6 7" key="1">
    <citation type="submission" date="2019-09" db="EMBL/GenBank/DDBJ databases">
        <title>Bird 10,000 Genomes (B10K) Project - Family phase.</title>
        <authorList>
            <person name="Zhang G."/>
        </authorList>
    </citation>
    <scope>NUCLEOTIDE SEQUENCE [LARGE SCALE GENOMIC DNA]</scope>
    <source>
        <strain evidence="6">OUT-0013</strain>
        <tissue evidence="6">Blood</tissue>
    </source>
</reference>
<dbReference type="Gene3D" id="3.30.200.20">
    <property type="entry name" value="Phosphorylase Kinase, domain 1"/>
    <property type="match status" value="1"/>
</dbReference>
<dbReference type="PANTHER" id="PTHR45832:SF22">
    <property type="entry name" value="SERINE_THREONINE-PROTEIN KINASE SAMKA-RELATED"/>
    <property type="match status" value="1"/>
</dbReference>
<organism evidence="6 7">
    <name type="scientific">Sylvia atricapilla</name>
    <name type="common">blackcap</name>
    <dbReference type="NCBI Taxonomy" id="48155"/>
    <lineage>
        <taxon>Eukaryota</taxon>
        <taxon>Metazoa</taxon>
        <taxon>Chordata</taxon>
        <taxon>Craniata</taxon>
        <taxon>Vertebrata</taxon>
        <taxon>Euteleostomi</taxon>
        <taxon>Archelosauria</taxon>
        <taxon>Archosauria</taxon>
        <taxon>Dinosauria</taxon>
        <taxon>Saurischia</taxon>
        <taxon>Theropoda</taxon>
        <taxon>Coelurosauria</taxon>
        <taxon>Aves</taxon>
        <taxon>Neognathae</taxon>
        <taxon>Neoaves</taxon>
        <taxon>Telluraves</taxon>
        <taxon>Australaves</taxon>
        <taxon>Passeriformes</taxon>
        <taxon>Sylvioidea</taxon>
        <taxon>Sylviidae</taxon>
        <taxon>Sylviinae</taxon>
        <taxon>Sylvia</taxon>
    </lineage>
</organism>
<evidence type="ECO:0000259" key="5">
    <source>
        <dbReference type="PROSITE" id="PS50011"/>
    </source>
</evidence>
<feature type="domain" description="Protein kinase" evidence="5">
    <location>
        <begin position="1"/>
        <end position="82"/>
    </location>
</feature>
<dbReference type="GO" id="GO:0005524">
    <property type="term" value="F:ATP binding"/>
    <property type="evidence" value="ECO:0007669"/>
    <property type="project" value="UniProtKB-KW"/>
</dbReference>
<feature type="non-terminal residue" evidence="6">
    <location>
        <position position="82"/>
    </location>
</feature>
<evidence type="ECO:0000256" key="4">
    <source>
        <dbReference type="ARBA" id="ARBA00022840"/>
    </source>
</evidence>
<dbReference type="Pfam" id="PF00069">
    <property type="entry name" value="Pkinase"/>
    <property type="match status" value="1"/>
</dbReference>